<proteinExistence type="predicted"/>
<name>A0ABU3QTG3_9ACTN</name>
<evidence type="ECO:0008006" key="4">
    <source>
        <dbReference type="Google" id="ProtNLM"/>
    </source>
</evidence>
<dbReference type="Proteomes" id="UP001250181">
    <property type="component" value="Unassembled WGS sequence"/>
</dbReference>
<keyword evidence="3" id="KW-1185">Reference proteome</keyword>
<feature type="region of interest" description="Disordered" evidence="1">
    <location>
        <begin position="45"/>
        <end position="73"/>
    </location>
</feature>
<organism evidence="2 3">
    <name type="scientific">Streptomyces tamarix</name>
    <dbReference type="NCBI Taxonomy" id="3078565"/>
    <lineage>
        <taxon>Bacteria</taxon>
        <taxon>Bacillati</taxon>
        <taxon>Actinomycetota</taxon>
        <taxon>Actinomycetes</taxon>
        <taxon>Kitasatosporales</taxon>
        <taxon>Streptomycetaceae</taxon>
        <taxon>Streptomyces</taxon>
    </lineage>
</organism>
<evidence type="ECO:0000313" key="2">
    <source>
        <dbReference type="EMBL" id="MDT9686046.1"/>
    </source>
</evidence>
<reference evidence="2 3" key="1">
    <citation type="submission" date="2023-09" db="EMBL/GenBank/DDBJ databases">
        <title>Streptomyces sp. nov.: A antagonism against Alternaria gaisen Producing Streptochlin, Isolated from Tamarix root soil.</title>
        <authorList>
            <person name="Chen Y."/>
        </authorList>
    </citation>
    <scope>NUCLEOTIDE SEQUENCE [LARGE SCALE GENOMIC DNA]</scope>
    <source>
        <strain evidence="2 3">TRM76323</strain>
    </source>
</reference>
<dbReference type="RefSeq" id="WP_315881080.1">
    <property type="nucleotide sequence ID" value="NZ_JAWCTQ010000054.1"/>
</dbReference>
<protein>
    <recommendedName>
        <fullName evidence="4">Secreted protein</fullName>
    </recommendedName>
</protein>
<accession>A0ABU3QTG3</accession>
<evidence type="ECO:0000313" key="3">
    <source>
        <dbReference type="Proteomes" id="UP001250181"/>
    </source>
</evidence>
<evidence type="ECO:0000256" key="1">
    <source>
        <dbReference type="SAM" id="MobiDB-lite"/>
    </source>
</evidence>
<sequence>MSAAPLFSALLLAVPSDSASPLRTHAGEQRTAIPVATVRPIAALPFGTPPPAVPSDSASPLRTHPGEQRTAIPVATVRPIAALRDTVNGSCLPTGEKELVAAV</sequence>
<comment type="caution">
    <text evidence="2">The sequence shown here is derived from an EMBL/GenBank/DDBJ whole genome shotgun (WGS) entry which is preliminary data.</text>
</comment>
<dbReference type="EMBL" id="JAWCTQ010000054">
    <property type="protein sequence ID" value="MDT9686046.1"/>
    <property type="molecule type" value="Genomic_DNA"/>
</dbReference>
<gene>
    <name evidence="2" type="ORF">RND61_28830</name>
</gene>